<evidence type="ECO:0000256" key="1">
    <source>
        <dbReference type="SAM" id="Phobius"/>
    </source>
</evidence>
<dbReference type="AlphaFoldDB" id="A0A9J6FSN2"/>
<feature type="transmembrane region" description="Helical" evidence="1">
    <location>
        <begin position="20"/>
        <end position="41"/>
    </location>
</feature>
<evidence type="ECO:0000313" key="3">
    <source>
        <dbReference type="Proteomes" id="UP000821853"/>
    </source>
</evidence>
<protein>
    <submittedName>
        <fullName evidence="2">Uncharacterized protein</fullName>
    </submittedName>
</protein>
<dbReference type="Proteomes" id="UP000821853">
    <property type="component" value="Chromosome 2"/>
</dbReference>
<dbReference type="VEuPathDB" id="VectorBase:HLOH_041728"/>
<gene>
    <name evidence="2" type="ORF">HPB48_016913</name>
</gene>
<keyword evidence="1" id="KW-0812">Transmembrane</keyword>
<evidence type="ECO:0000313" key="2">
    <source>
        <dbReference type="EMBL" id="KAH9369198.1"/>
    </source>
</evidence>
<sequence>MASDLSCLLKTCYFAFEKMYLTSTLTSLVLWSVLTSGRLLIRLRMTRYWPRPESSAYAGGFITSSQLSCKAAPIKSA</sequence>
<dbReference type="EMBL" id="JABSTR010000004">
    <property type="protein sequence ID" value="KAH9369198.1"/>
    <property type="molecule type" value="Genomic_DNA"/>
</dbReference>
<accession>A0A9J6FSN2</accession>
<keyword evidence="1" id="KW-1133">Transmembrane helix</keyword>
<proteinExistence type="predicted"/>
<comment type="caution">
    <text evidence="2">The sequence shown here is derived from an EMBL/GenBank/DDBJ whole genome shotgun (WGS) entry which is preliminary data.</text>
</comment>
<keyword evidence="3" id="KW-1185">Reference proteome</keyword>
<name>A0A9J6FSN2_HAELO</name>
<organism evidence="2 3">
    <name type="scientific">Haemaphysalis longicornis</name>
    <name type="common">Bush tick</name>
    <dbReference type="NCBI Taxonomy" id="44386"/>
    <lineage>
        <taxon>Eukaryota</taxon>
        <taxon>Metazoa</taxon>
        <taxon>Ecdysozoa</taxon>
        <taxon>Arthropoda</taxon>
        <taxon>Chelicerata</taxon>
        <taxon>Arachnida</taxon>
        <taxon>Acari</taxon>
        <taxon>Parasitiformes</taxon>
        <taxon>Ixodida</taxon>
        <taxon>Ixodoidea</taxon>
        <taxon>Ixodidae</taxon>
        <taxon>Haemaphysalinae</taxon>
        <taxon>Haemaphysalis</taxon>
    </lineage>
</organism>
<reference evidence="2 3" key="1">
    <citation type="journal article" date="2020" name="Cell">
        <title>Large-Scale Comparative Analyses of Tick Genomes Elucidate Their Genetic Diversity and Vector Capacities.</title>
        <authorList>
            <consortium name="Tick Genome and Microbiome Consortium (TIGMIC)"/>
            <person name="Jia N."/>
            <person name="Wang J."/>
            <person name="Shi W."/>
            <person name="Du L."/>
            <person name="Sun Y."/>
            <person name="Zhan W."/>
            <person name="Jiang J.F."/>
            <person name="Wang Q."/>
            <person name="Zhang B."/>
            <person name="Ji P."/>
            <person name="Bell-Sakyi L."/>
            <person name="Cui X.M."/>
            <person name="Yuan T.T."/>
            <person name="Jiang B.G."/>
            <person name="Yang W.F."/>
            <person name="Lam T.T."/>
            <person name="Chang Q.C."/>
            <person name="Ding S.J."/>
            <person name="Wang X.J."/>
            <person name="Zhu J.G."/>
            <person name="Ruan X.D."/>
            <person name="Zhao L."/>
            <person name="Wei J.T."/>
            <person name="Ye R.Z."/>
            <person name="Que T.C."/>
            <person name="Du C.H."/>
            <person name="Zhou Y.H."/>
            <person name="Cheng J.X."/>
            <person name="Dai P.F."/>
            <person name="Guo W.B."/>
            <person name="Han X.H."/>
            <person name="Huang E.J."/>
            <person name="Li L.F."/>
            <person name="Wei W."/>
            <person name="Gao Y.C."/>
            <person name="Liu J.Z."/>
            <person name="Shao H.Z."/>
            <person name="Wang X."/>
            <person name="Wang C.C."/>
            <person name="Yang T.C."/>
            <person name="Huo Q.B."/>
            <person name="Li W."/>
            <person name="Chen H.Y."/>
            <person name="Chen S.E."/>
            <person name="Zhou L.G."/>
            <person name="Ni X.B."/>
            <person name="Tian J.H."/>
            <person name="Sheng Y."/>
            <person name="Liu T."/>
            <person name="Pan Y.S."/>
            <person name="Xia L.Y."/>
            <person name="Li J."/>
            <person name="Zhao F."/>
            <person name="Cao W.C."/>
        </authorList>
    </citation>
    <scope>NUCLEOTIDE SEQUENCE [LARGE SCALE GENOMIC DNA]</scope>
    <source>
        <strain evidence="2">HaeL-2018</strain>
    </source>
</reference>
<keyword evidence="1" id="KW-0472">Membrane</keyword>